<protein>
    <submittedName>
        <fullName evidence="1">Uncharacterized protein</fullName>
    </submittedName>
</protein>
<sequence length="102" mass="11696">MADPCSRCFNGRTRSVAEHWLTMETNKRTLFEEKYQTFSRIAKFSNAELERLTGLSDADDPREPRSCGKGREALGLLRNTRKLSHRLCDHSYPMLVCPECGT</sequence>
<reference evidence="1 2" key="1">
    <citation type="submission" date="2019-06" db="EMBL/GenBank/DDBJ databases">
        <title>A chromosomal-level reference genome of Carpinus fangiana (Coryloideae, Betulaceae).</title>
        <authorList>
            <person name="Yang X."/>
            <person name="Wang Z."/>
            <person name="Zhang L."/>
            <person name="Hao G."/>
            <person name="Liu J."/>
            <person name="Yang Y."/>
        </authorList>
    </citation>
    <scope>NUCLEOTIDE SEQUENCE [LARGE SCALE GENOMIC DNA]</scope>
    <source>
        <strain evidence="1">Cfa_2016G</strain>
        <tissue evidence="1">Leaf</tissue>
    </source>
</reference>
<evidence type="ECO:0000313" key="2">
    <source>
        <dbReference type="Proteomes" id="UP000327013"/>
    </source>
</evidence>
<gene>
    <name evidence="1" type="ORF">FH972_024057</name>
</gene>
<proteinExistence type="predicted"/>
<organism evidence="1 2">
    <name type="scientific">Carpinus fangiana</name>
    <dbReference type="NCBI Taxonomy" id="176857"/>
    <lineage>
        <taxon>Eukaryota</taxon>
        <taxon>Viridiplantae</taxon>
        <taxon>Streptophyta</taxon>
        <taxon>Embryophyta</taxon>
        <taxon>Tracheophyta</taxon>
        <taxon>Spermatophyta</taxon>
        <taxon>Magnoliopsida</taxon>
        <taxon>eudicotyledons</taxon>
        <taxon>Gunneridae</taxon>
        <taxon>Pentapetalae</taxon>
        <taxon>rosids</taxon>
        <taxon>fabids</taxon>
        <taxon>Fagales</taxon>
        <taxon>Betulaceae</taxon>
        <taxon>Carpinus</taxon>
    </lineage>
</organism>
<evidence type="ECO:0000313" key="1">
    <source>
        <dbReference type="EMBL" id="KAB8356474.1"/>
    </source>
</evidence>
<accession>A0A5N6KWX7</accession>
<dbReference type="AlphaFoldDB" id="A0A5N6KWX7"/>
<name>A0A5N6KWX7_9ROSI</name>
<dbReference type="EMBL" id="VIBQ01000016">
    <property type="protein sequence ID" value="KAB8356474.1"/>
    <property type="molecule type" value="Genomic_DNA"/>
</dbReference>
<comment type="caution">
    <text evidence="1">The sequence shown here is derived from an EMBL/GenBank/DDBJ whole genome shotgun (WGS) entry which is preliminary data.</text>
</comment>
<dbReference type="Proteomes" id="UP000327013">
    <property type="component" value="Unassembled WGS sequence"/>
</dbReference>
<keyword evidence="2" id="KW-1185">Reference proteome</keyword>